<dbReference type="SUPFAM" id="SSF50814">
    <property type="entry name" value="Lipocalins"/>
    <property type="match status" value="1"/>
</dbReference>
<dbReference type="InterPro" id="IPR012674">
    <property type="entry name" value="Calycin"/>
</dbReference>
<name>A0A6P7FRS3_DIAVI</name>
<sequence>MSLVNGKYVNVGEEGFKEFMISQGAPEDFMQRMKYEKRIEEFKLEGNKLTKSHIVEGDADKSRTTEIILGQEYEEQMGPRKVKNLATLDGNVLKITSIKDDRTTPITRIYTFSKDGLVIVHKSGKGEGKLMFKRL</sequence>
<proteinExistence type="predicted"/>
<organism evidence="1">
    <name type="scientific">Diabrotica virgifera virgifera</name>
    <name type="common">western corn rootworm</name>
    <dbReference type="NCBI Taxonomy" id="50390"/>
    <lineage>
        <taxon>Eukaryota</taxon>
        <taxon>Metazoa</taxon>
        <taxon>Ecdysozoa</taxon>
        <taxon>Arthropoda</taxon>
        <taxon>Hexapoda</taxon>
        <taxon>Insecta</taxon>
        <taxon>Pterygota</taxon>
        <taxon>Neoptera</taxon>
        <taxon>Endopterygota</taxon>
        <taxon>Coleoptera</taxon>
        <taxon>Polyphaga</taxon>
        <taxon>Cucujiformia</taxon>
        <taxon>Chrysomeloidea</taxon>
        <taxon>Chrysomelidae</taxon>
        <taxon>Galerucinae</taxon>
        <taxon>Diabroticina</taxon>
        <taxon>Diabroticites</taxon>
        <taxon>Diabrotica</taxon>
    </lineage>
</organism>
<gene>
    <name evidence="1" type="primary">LOC114330422</name>
</gene>
<protein>
    <submittedName>
        <fullName evidence="1">Fatty acid binding protein 1-B.1-like</fullName>
    </submittedName>
</protein>
<dbReference type="RefSeq" id="XP_028135565.1">
    <property type="nucleotide sequence ID" value="XM_028279764.1"/>
</dbReference>
<dbReference type="AlphaFoldDB" id="A0A6P7FRS3"/>
<dbReference type="InParanoid" id="A0A6P7FRS3"/>
<evidence type="ECO:0000313" key="1">
    <source>
        <dbReference type="RefSeq" id="XP_028135565.1"/>
    </source>
</evidence>
<reference evidence="1" key="1">
    <citation type="submission" date="2025-08" db="UniProtKB">
        <authorList>
            <consortium name="RefSeq"/>
        </authorList>
    </citation>
    <scope>IDENTIFICATION</scope>
</reference>
<dbReference type="Gene3D" id="2.40.128.20">
    <property type="match status" value="1"/>
</dbReference>
<accession>A0A6P7FRS3</accession>